<evidence type="ECO:0000256" key="4">
    <source>
        <dbReference type="ARBA" id="ARBA00023242"/>
    </source>
</evidence>
<dbReference type="GO" id="GO:0044611">
    <property type="term" value="C:nuclear pore inner ring"/>
    <property type="evidence" value="ECO:0007669"/>
    <property type="project" value="TreeGrafter"/>
</dbReference>
<dbReference type="OrthoDB" id="2019644at2759"/>
<organism evidence="6 7">
    <name type="scientific">Bifiguratus adelaidae</name>
    <dbReference type="NCBI Taxonomy" id="1938954"/>
    <lineage>
        <taxon>Eukaryota</taxon>
        <taxon>Fungi</taxon>
        <taxon>Fungi incertae sedis</taxon>
        <taxon>Mucoromycota</taxon>
        <taxon>Mucoromycotina</taxon>
        <taxon>Endogonomycetes</taxon>
        <taxon>Endogonales</taxon>
        <taxon>Endogonales incertae sedis</taxon>
        <taxon>Bifiguratus</taxon>
    </lineage>
</organism>
<evidence type="ECO:0000256" key="3">
    <source>
        <dbReference type="ARBA" id="ARBA00022448"/>
    </source>
</evidence>
<feature type="compositionally biased region" description="Polar residues" evidence="5">
    <location>
        <begin position="659"/>
        <end position="687"/>
    </location>
</feature>
<proteinExistence type="inferred from homology"/>
<evidence type="ECO:0000256" key="5">
    <source>
        <dbReference type="SAM" id="MobiDB-lite"/>
    </source>
</evidence>
<dbReference type="SUPFAM" id="SSF52047">
    <property type="entry name" value="RNI-like"/>
    <property type="match status" value="1"/>
</dbReference>
<comment type="subcellular location">
    <subcellularLocation>
        <location evidence="1">Nucleus</location>
    </subcellularLocation>
</comment>
<evidence type="ECO:0000313" key="6">
    <source>
        <dbReference type="EMBL" id="OZJ04424.1"/>
    </source>
</evidence>
<dbReference type="InterPro" id="IPR016024">
    <property type="entry name" value="ARM-type_fold"/>
</dbReference>
<name>A0A261Y1P2_9FUNG</name>
<feature type="region of interest" description="Disordered" evidence="5">
    <location>
        <begin position="755"/>
        <end position="784"/>
    </location>
</feature>
<dbReference type="SMART" id="SM00542">
    <property type="entry name" value="FYRC"/>
    <property type="match status" value="1"/>
</dbReference>
<evidence type="ECO:0008006" key="8">
    <source>
        <dbReference type="Google" id="ProtNLM"/>
    </source>
</evidence>
<dbReference type="InterPro" id="IPR021827">
    <property type="entry name" value="Nup186/Nup192/Nup205"/>
</dbReference>
<dbReference type="PANTHER" id="PTHR31344:SF0">
    <property type="entry name" value="NUCLEAR PORE COMPLEX PROTEIN NUP205"/>
    <property type="match status" value="1"/>
</dbReference>
<evidence type="ECO:0000256" key="1">
    <source>
        <dbReference type="ARBA" id="ARBA00004123"/>
    </source>
</evidence>
<keyword evidence="7" id="KW-1185">Reference proteome</keyword>
<dbReference type="InterPro" id="IPR032675">
    <property type="entry name" value="LRR_dom_sf"/>
</dbReference>
<dbReference type="Pfam" id="PF11894">
    <property type="entry name" value="Nup192"/>
    <property type="match status" value="1"/>
</dbReference>
<dbReference type="Pfam" id="PF05965">
    <property type="entry name" value="FYRC"/>
    <property type="match status" value="1"/>
</dbReference>
<accession>A0A261Y1P2</accession>
<dbReference type="PROSITE" id="PS51542">
    <property type="entry name" value="FYRN"/>
    <property type="match status" value="1"/>
</dbReference>
<dbReference type="Pfam" id="PF05964">
    <property type="entry name" value="FYRN"/>
    <property type="match status" value="1"/>
</dbReference>
<dbReference type="Proteomes" id="UP000242875">
    <property type="component" value="Unassembled WGS sequence"/>
</dbReference>
<dbReference type="PROSITE" id="PS51543">
    <property type="entry name" value="FYRC"/>
    <property type="match status" value="1"/>
</dbReference>
<dbReference type="Gene3D" id="3.30.160.360">
    <property type="match status" value="1"/>
</dbReference>
<dbReference type="SMART" id="SM00541">
    <property type="entry name" value="FYRN"/>
    <property type="match status" value="1"/>
</dbReference>
<feature type="region of interest" description="Disordered" evidence="5">
    <location>
        <begin position="1189"/>
        <end position="1209"/>
    </location>
</feature>
<feature type="region of interest" description="Disordered" evidence="5">
    <location>
        <begin position="659"/>
        <end position="691"/>
    </location>
</feature>
<dbReference type="SUPFAM" id="SSF48371">
    <property type="entry name" value="ARM repeat"/>
    <property type="match status" value="1"/>
</dbReference>
<keyword evidence="4" id="KW-0539">Nucleus</keyword>
<dbReference type="PANTHER" id="PTHR31344">
    <property type="entry name" value="NUCLEAR PORE COMPLEX PROTEIN NUP205"/>
    <property type="match status" value="1"/>
</dbReference>
<dbReference type="InterPro" id="IPR003889">
    <property type="entry name" value="FYrich_C"/>
</dbReference>
<dbReference type="InterPro" id="IPR003888">
    <property type="entry name" value="FYrich_N"/>
</dbReference>
<dbReference type="GO" id="GO:0006999">
    <property type="term" value="P:nuclear pore organization"/>
    <property type="evidence" value="ECO:0007669"/>
    <property type="project" value="TreeGrafter"/>
</dbReference>
<evidence type="ECO:0000313" key="7">
    <source>
        <dbReference type="Proteomes" id="UP000242875"/>
    </source>
</evidence>
<comment type="similarity">
    <text evidence="2">Belongs to the NUP186/NUP192/NUP205 family.</text>
</comment>
<dbReference type="Gene3D" id="3.80.10.10">
    <property type="entry name" value="Ribonuclease Inhibitor"/>
    <property type="match status" value="1"/>
</dbReference>
<evidence type="ECO:0000256" key="2">
    <source>
        <dbReference type="ARBA" id="ARBA00005892"/>
    </source>
</evidence>
<protein>
    <recommendedName>
        <fullName evidence="8">F-box domain-containing protein</fullName>
    </recommendedName>
</protein>
<sequence>MDRSETAERRSSKRCCLAAKANSERVPIRFRAFETPVVMREIASKLSRSDVIALSRTCKSVYETVIPYAWMNVKLRKRKKLLPMLDVLHAHPKYADYIRQLELVGITRKNASCTGITPELVKKVVLLCRNLRRLRIADIGPKEAPFWDTIADQCGPTLETLVLQLPSISMKSLRRFTSLRSFKWIRGSSFPSEAQGARSKLEALIKSNEGTLFDIRFSLAMKDVDMVTLAPILCNRLKRLRIEVTQPGILQGAISLVAQNCRCLEKIKFLADEDILDQLSETVSGLGDFPMSDSDLYKLSGIASFLHNNSSLTLLHFDVFPFPQVLSTLHDLTHLTRLYISEAKVRNLNLAAWCREYGLPAHLKSLYIEVTESTFHLDDILPHCQHLSELHLSICRDLSATAQIVRPVIDFGMRLLQPFKLQLDFVPFGAYLEIKDVLEAAGFSETSIVEVNDSASICCCFADCKVSEIHAEDKLVVAELYRSHSRIPELVARDTELSVYTANLEESTGNNSLRSSPWQGLVWEGHGLLSSILDRDGPGSELDDLIETKMVNDGDFDYTEVLIQLHPTAKMQKSDIYNSLTRLQAEHTMHQHTQQTSNLLPPLLSTHRSMYSQEHTPQFNSPTSDSMHGNLHSFTPTPHLSDSRPGCIALPPLHYSMQSNPATYTPTTSLLSSGSEPGTPGSLSSLPMPTRTESEFDRILAEMRQRYSNEGGRDQNGYDKEDATRVRTAEEALMQLSHTENMRYFGRATLHHPSYIQARPDNDNRSTSEYVPSDQESEYRAPSYSSAKRKAHVLHYPAESLGMTSNNFASFADTSIAKQRKKKRSTKPPNAGDIRTAYPVKKDRLGQYVLPVELGSWTLLSLGDVVWDRDSFHNERYIYPVGYVVRKIYRSMVNPHSDTIYTCKILDGGEGPLFELNADDAPDETFRGPTPTTVWTIAVRRAFKIRNQDYPHNPVGPDFFGLRHHTIAMMIQELPGVERCKNYVWQKFEIGKVQRRRRTEISRIDELSWYPEFASLRTLLSNTSQYPDQVNVRRLHVELHRLIPRFRQLLRKEGKDADARRNVEKGSVVVGDNTYSFEASFGEAVKEVSDIVKLNEYTCVTLLLTAQKESVRLLPDLKQRAILCYYEEQEYMLACVQMMMRMKQDSNLDTRIREVVVDAIETLFSPQDDPSLSFSSLLIQSQDERRKEANELSATLQNGSTDPAQLVPAHPSSKETALTALKSLVTTLWHVVFELITARQLLPKDSMKLARNLRSTSEITTDSLYNLICVMAGLQANEEDDQDYKSDLLASSEFGRPFAQLMDDSWANRSLKAVLALQWAVFLVDTPATSSIFSEGKEKVKAIEDLVAISFKDDIFNFLTGLALTLKDANGDLPRELTLMNDMVNMLDSLGLNYSDANDIAAMETESSLTSSLEVLTGFEHPLFMDVVDHLVIAFIVKMGLIVQKLRNAADEKDEEVEPGYIGTQYASLIRLITVIHFNQRNFASSYWEQPMLRRFLLWSSEVNDPGLITTYFDMLRSLSAGEQSALYAHQFFNDNSNADANPPLCSWSRLFEALHLYANNLYRRDSSGTPSLGYGQEISPEEVQILKSFLLLLREVASNSVLARMSLLDNSKYQVINVLLQLVGSPVPVDLKAALLDSLTAFISHDDGAGDQHKRAILTTLEQMDLLPFAFTPGLLTNREVSQMRASDMGIGAEIFHVEAARQSYPFTISFVHFVCALLGGSRHANQPFDAISNDQVSSKIGLAMCNFVLNAVFEASAQFNYKFTSDRWALTEACLAFMNQSLQTFDLTQILRDIKPSTKASDTSTSYHAAVRHPGFQVMLQLVANAQFIEEVLRVLTRAMEVIDSRKDSDGVERCVLLCLRLVNRSLSLQGDFLAQLLPALEHPDQQFSLGQIRIPSTTTPFDAYLTYRPTVVTTIATLVGCSRSSEVALEAVNLLWSISRSPSWNTYARIGGERDWQRLAVTLMESNSASRIQQGFIDRLCLEYPSSERSPGYIDQTASQADNSPITDQTDTKINFDSRFRVAILDFLLDNITDEDLGMTVSHYLLGFQDQTSQTSVLHYQPLERGLFGGLLDMIRDQDFTSSGDLHRELISVKVYGLLERICKDDRTSTVALEFCQMHDNFFVLALETIPYILQSAQDNISWEDEEPANFLFAVTKLRCILNCITMEVHRSGFHKERTQLEAIVLRLFDNFDVARNEGIDTDEVFWTPHDRSQPLPMLKAILVTCKLSPDATKVRLKSELSFFDNYPIERYEFITSQGSIEYDLSKLYRSLQSARKSLQADGAISTSAHQEAAQTEIKHILNVGMRRNRAYNAEHTIFSAIIAWRQLVEVLLIEAIPSLQTNTAISTLQSVSACLSFGLQYPSSFTKAISEFTFAIPQVIPTWNVIVNKSEYQPENMNAIQVDSLFELLQPVKSYLQLPDLTSLARANTYLFLTQLLKSTHLKNNNKSEHGSDAQQTLSSFQSKCLRELDSFGRKLTDLVVNDLLGNNPQCQEASISLLTALASTAMNTSKSAITQAILASSYVQQLVDLIARFDDELQNLENPITDDMTTAHLFQLHLGLLVAIAGTEKGSKQLVSCGVLRQISDCNFLDNYTYLVTEPDQQDIQYVVLQEMLLSVLFLLAAFITRIPTPNVPELENVANVLVNHAVTFGEVLRRRTSSDRARDLPQRLMVIILTKLQRNATLMSKLVSTCAQKWLDLLIPFFV</sequence>
<dbReference type="GO" id="GO:0017056">
    <property type="term" value="F:structural constituent of nuclear pore"/>
    <property type="evidence" value="ECO:0007669"/>
    <property type="project" value="TreeGrafter"/>
</dbReference>
<reference evidence="6 7" key="1">
    <citation type="journal article" date="2017" name="Mycologia">
        <title>Bifiguratus adelaidae, gen. et sp. nov., a new member of Mucoromycotina in endophytic and soil-dwelling habitats.</title>
        <authorList>
            <person name="Torres-Cruz T.J."/>
            <person name="Billingsley Tobias T.L."/>
            <person name="Almatruk M."/>
            <person name="Hesse C."/>
            <person name="Kuske C.R."/>
            <person name="Desiro A."/>
            <person name="Benucci G.M."/>
            <person name="Bonito G."/>
            <person name="Stajich J.E."/>
            <person name="Dunlap C."/>
            <person name="Arnold A.E."/>
            <person name="Porras-Alfaro A."/>
        </authorList>
    </citation>
    <scope>NUCLEOTIDE SEQUENCE [LARGE SCALE GENOMIC DNA]</scope>
    <source>
        <strain evidence="6 7">AZ0501</strain>
    </source>
</reference>
<keyword evidence="3" id="KW-0813">Transport</keyword>
<comment type="caution">
    <text evidence="6">The sequence shown here is derived from an EMBL/GenBank/DDBJ whole genome shotgun (WGS) entry which is preliminary data.</text>
</comment>
<dbReference type="EMBL" id="MVBO01000041">
    <property type="protein sequence ID" value="OZJ04424.1"/>
    <property type="molecule type" value="Genomic_DNA"/>
</dbReference>
<feature type="compositionally biased region" description="Polar residues" evidence="5">
    <location>
        <begin position="1192"/>
        <end position="1203"/>
    </location>
</feature>
<gene>
    <name evidence="6" type="ORF">BZG36_02920</name>
</gene>